<dbReference type="InterPro" id="IPR011990">
    <property type="entry name" value="TPR-like_helical_dom_sf"/>
</dbReference>
<accession>A0ABP7NCB0</accession>
<organism evidence="1 2">
    <name type="scientific">Litoribacillus peritrichatus</name>
    <dbReference type="NCBI Taxonomy" id="718191"/>
    <lineage>
        <taxon>Bacteria</taxon>
        <taxon>Pseudomonadati</taxon>
        <taxon>Pseudomonadota</taxon>
        <taxon>Gammaproteobacteria</taxon>
        <taxon>Oceanospirillales</taxon>
        <taxon>Oceanospirillaceae</taxon>
        <taxon>Litoribacillus</taxon>
    </lineage>
</organism>
<evidence type="ECO:0000313" key="1">
    <source>
        <dbReference type="EMBL" id="GAA3942524.1"/>
    </source>
</evidence>
<gene>
    <name evidence="1" type="ORF">GCM10022277_42940</name>
</gene>
<dbReference type="Proteomes" id="UP001501565">
    <property type="component" value="Unassembled WGS sequence"/>
</dbReference>
<sequence>MKESQVFRSLCFGLVVSMTGLVALPVAALPKEIEIDRLLLAVETSVANQNWDKANARLISVKALDDAPPAEFYYYRGKVSTELQEYSEAKEALEFYLEQQGREGEFYRASLELLNRIEDSEVKQQTESARKSMGSQLVIEDKEHKNYINKLQSLYLVDSGRDALELHINTLLSNHRYIPGRYRDTRKWLGSEYQIQVRRGVVSILEKRSNQSGGYSLNQDQITVYGVNPYLGVECDSVGDQCWINHPETGKHWLELEHDRDAASKAAEAFSHLIRLMQSS</sequence>
<evidence type="ECO:0000313" key="2">
    <source>
        <dbReference type="Proteomes" id="UP001501565"/>
    </source>
</evidence>
<reference evidence="2" key="1">
    <citation type="journal article" date="2019" name="Int. J. Syst. Evol. Microbiol.">
        <title>The Global Catalogue of Microorganisms (GCM) 10K type strain sequencing project: providing services to taxonomists for standard genome sequencing and annotation.</title>
        <authorList>
            <consortium name="The Broad Institute Genomics Platform"/>
            <consortium name="The Broad Institute Genome Sequencing Center for Infectious Disease"/>
            <person name="Wu L."/>
            <person name="Ma J."/>
        </authorList>
    </citation>
    <scope>NUCLEOTIDE SEQUENCE [LARGE SCALE GENOMIC DNA]</scope>
    <source>
        <strain evidence="2">JCM 17551</strain>
    </source>
</reference>
<name>A0ABP7NCB0_9GAMM</name>
<keyword evidence="2" id="KW-1185">Reference proteome</keyword>
<dbReference type="EMBL" id="BAABBN010000017">
    <property type="protein sequence ID" value="GAA3942524.1"/>
    <property type="molecule type" value="Genomic_DNA"/>
</dbReference>
<proteinExistence type="predicted"/>
<comment type="caution">
    <text evidence="1">The sequence shown here is derived from an EMBL/GenBank/DDBJ whole genome shotgun (WGS) entry which is preliminary data.</text>
</comment>
<evidence type="ECO:0008006" key="3">
    <source>
        <dbReference type="Google" id="ProtNLM"/>
    </source>
</evidence>
<dbReference type="RefSeq" id="WP_344800722.1">
    <property type="nucleotide sequence ID" value="NZ_BAABBN010000017.1"/>
</dbReference>
<dbReference type="SUPFAM" id="SSF48452">
    <property type="entry name" value="TPR-like"/>
    <property type="match status" value="1"/>
</dbReference>
<protein>
    <recommendedName>
        <fullName evidence="3">Tetratricopeptide repeat protein</fullName>
    </recommendedName>
</protein>